<organism evidence="3">
    <name type="scientific">viral metagenome</name>
    <dbReference type="NCBI Taxonomy" id="1070528"/>
    <lineage>
        <taxon>unclassified sequences</taxon>
        <taxon>metagenomes</taxon>
        <taxon>organismal metagenomes</taxon>
    </lineage>
</organism>
<evidence type="ECO:0000256" key="2">
    <source>
        <dbReference type="SAM" id="Phobius"/>
    </source>
</evidence>
<accession>A0A6C0CG67</accession>
<protein>
    <recommendedName>
        <fullName evidence="4">VP11</fullName>
    </recommendedName>
</protein>
<feature type="compositionally biased region" description="Polar residues" evidence="1">
    <location>
        <begin position="254"/>
        <end position="267"/>
    </location>
</feature>
<feature type="region of interest" description="Disordered" evidence="1">
    <location>
        <begin position="230"/>
        <end position="267"/>
    </location>
</feature>
<dbReference type="EMBL" id="MN739409">
    <property type="protein sequence ID" value="QHT03293.1"/>
    <property type="molecule type" value="Genomic_DNA"/>
</dbReference>
<evidence type="ECO:0000256" key="1">
    <source>
        <dbReference type="SAM" id="MobiDB-lite"/>
    </source>
</evidence>
<evidence type="ECO:0000313" key="3">
    <source>
        <dbReference type="EMBL" id="QHT03293.1"/>
    </source>
</evidence>
<keyword evidence="2" id="KW-0812">Transmembrane</keyword>
<proteinExistence type="predicted"/>
<feature type="transmembrane region" description="Helical" evidence="2">
    <location>
        <begin position="46"/>
        <end position="68"/>
    </location>
</feature>
<sequence>MDDNTGVVSWNSQLEKVISDEGERCLCYSWLHDRAEKRYSSLSTQITLPSIVLATISGSASIGIGQFITDPKIGNTVIGVFTLTVAILTTVSSYFAWAKRSESHRIAAISYKKTYRFILIELALARSERMAAKDMLKVVRDEAQRLAEISPQIPDPIIEDFKKKFGETTPEVTKPEITNGLDPIYVYPSDLESPLMGGIKGKMSEAMLDPMYRSPRPSVLIPGETILNMRPLANPLKTSTDDRTQDTSQKSSSVHPQSASEADSSRT</sequence>
<keyword evidence="2" id="KW-1133">Transmembrane helix</keyword>
<evidence type="ECO:0008006" key="4">
    <source>
        <dbReference type="Google" id="ProtNLM"/>
    </source>
</evidence>
<dbReference type="AlphaFoldDB" id="A0A6C0CG67"/>
<dbReference type="NCBIfam" id="NF033632">
    <property type="entry name" value="SLATT_4"/>
    <property type="match status" value="1"/>
</dbReference>
<keyword evidence="2" id="KW-0472">Membrane</keyword>
<feature type="transmembrane region" description="Helical" evidence="2">
    <location>
        <begin position="74"/>
        <end position="97"/>
    </location>
</feature>
<reference evidence="3" key="1">
    <citation type="journal article" date="2020" name="Nature">
        <title>Giant virus diversity and host interactions through global metagenomics.</title>
        <authorList>
            <person name="Schulz F."/>
            <person name="Roux S."/>
            <person name="Paez-Espino D."/>
            <person name="Jungbluth S."/>
            <person name="Walsh D.A."/>
            <person name="Denef V.J."/>
            <person name="McMahon K.D."/>
            <person name="Konstantinidis K.T."/>
            <person name="Eloe-Fadrosh E.A."/>
            <person name="Kyrpides N.C."/>
            <person name="Woyke T."/>
        </authorList>
    </citation>
    <scope>NUCLEOTIDE SEQUENCE</scope>
    <source>
        <strain evidence="3">GVMAG-M-3300020728-1</strain>
    </source>
</reference>
<name>A0A6C0CG67_9ZZZZ</name>